<evidence type="ECO:0000256" key="7">
    <source>
        <dbReference type="ARBA" id="ARBA00031581"/>
    </source>
</evidence>
<dbReference type="InterPro" id="IPR015943">
    <property type="entry name" value="WD40/YVTN_repeat-like_dom_sf"/>
</dbReference>
<comment type="similarity">
    <text evidence="1">Belongs to the WD repeat EIPR1 family.</text>
</comment>
<evidence type="ECO:0000256" key="11">
    <source>
        <dbReference type="PROSITE-ProRule" id="PRU00221"/>
    </source>
</evidence>
<dbReference type="PROSITE" id="PS00678">
    <property type="entry name" value="WD_REPEATS_1"/>
    <property type="match status" value="1"/>
</dbReference>
<organism evidence="14 15">
    <name type="scientific">Phyllostomus discolor</name>
    <name type="common">pale spear-nosed bat</name>
    <dbReference type="NCBI Taxonomy" id="89673"/>
    <lineage>
        <taxon>Eukaryota</taxon>
        <taxon>Metazoa</taxon>
        <taxon>Chordata</taxon>
        <taxon>Craniata</taxon>
        <taxon>Vertebrata</taxon>
        <taxon>Euteleostomi</taxon>
        <taxon>Mammalia</taxon>
        <taxon>Eutheria</taxon>
        <taxon>Laurasiatheria</taxon>
        <taxon>Chiroptera</taxon>
        <taxon>Yangochiroptera</taxon>
        <taxon>Phyllostomidae</taxon>
        <taxon>Phyllostominae</taxon>
        <taxon>Phyllostomus</taxon>
    </lineage>
</organism>
<dbReference type="PROSITE" id="PS50082">
    <property type="entry name" value="WD_REPEATS_2"/>
    <property type="match status" value="1"/>
</dbReference>
<evidence type="ECO:0000259" key="13">
    <source>
        <dbReference type="Pfam" id="PF23609"/>
    </source>
</evidence>
<evidence type="ECO:0000256" key="5">
    <source>
        <dbReference type="ARBA" id="ARBA00030387"/>
    </source>
</evidence>
<dbReference type="InterPro" id="IPR059104">
    <property type="entry name" value="Beta-prop_EIPR1-like"/>
</dbReference>
<reference evidence="14 15" key="1">
    <citation type="journal article" date="2020" name="Nature">
        <title>Six reference-quality genomes reveal evolution of bat adaptations.</title>
        <authorList>
            <person name="Jebb D."/>
            <person name="Huang Z."/>
            <person name="Pippel M."/>
            <person name="Hughes G.M."/>
            <person name="Lavrichenko K."/>
            <person name="Devanna P."/>
            <person name="Winkler S."/>
            <person name="Jermiin L.S."/>
            <person name="Skirmuntt E.C."/>
            <person name="Katzourakis A."/>
            <person name="Burkitt-Gray L."/>
            <person name="Ray D.A."/>
            <person name="Sullivan K.A.M."/>
            <person name="Roscito J.G."/>
            <person name="Kirilenko B.M."/>
            <person name="Davalos L.M."/>
            <person name="Corthals A.P."/>
            <person name="Power M.L."/>
            <person name="Jones G."/>
            <person name="Ransome R.D."/>
            <person name="Dechmann D.K.N."/>
            <person name="Locatelli A.G."/>
            <person name="Puechmaille S.J."/>
            <person name="Fedrigo O."/>
            <person name="Jarvis E.D."/>
            <person name="Hiller M."/>
            <person name="Vernes S.C."/>
            <person name="Myers E.W."/>
            <person name="Teeling E.C."/>
        </authorList>
    </citation>
    <scope>NUCLEOTIDE SEQUENCE [LARGE SCALE GENOMIC DNA]</scope>
    <source>
        <strain evidence="14">Bat1K_MPI-CBG_1</strain>
    </source>
</reference>
<dbReference type="InterPro" id="IPR040323">
    <property type="entry name" value="EIPR1"/>
</dbReference>
<evidence type="ECO:0000256" key="12">
    <source>
        <dbReference type="SAM" id="MobiDB-lite"/>
    </source>
</evidence>
<dbReference type="AlphaFoldDB" id="A0A834A062"/>
<dbReference type="SMART" id="SM00320">
    <property type="entry name" value="WD40"/>
    <property type="match status" value="3"/>
</dbReference>
<evidence type="ECO:0000256" key="2">
    <source>
        <dbReference type="ARBA" id="ARBA00022275"/>
    </source>
</evidence>
<gene>
    <name evidence="14" type="ORF">HJG60_004370</name>
</gene>
<dbReference type="InterPro" id="IPR036322">
    <property type="entry name" value="WD40_repeat_dom_sf"/>
</dbReference>
<dbReference type="Gene3D" id="2.130.10.10">
    <property type="entry name" value="YVTN repeat-like/Quinoprotein amine dehydrogenase"/>
    <property type="match status" value="1"/>
</dbReference>
<proteinExistence type="inferred from homology"/>
<dbReference type="Pfam" id="PF00400">
    <property type="entry name" value="WD40"/>
    <property type="match status" value="1"/>
</dbReference>
<evidence type="ECO:0000256" key="6">
    <source>
        <dbReference type="ARBA" id="ARBA00031119"/>
    </source>
</evidence>
<dbReference type="InterPro" id="IPR001680">
    <property type="entry name" value="WD40_rpt"/>
</dbReference>
<evidence type="ECO:0000313" key="14">
    <source>
        <dbReference type="EMBL" id="KAF6103179.1"/>
    </source>
</evidence>
<dbReference type="PANTHER" id="PTHR14205">
    <property type="entry name" value="WD-REPEAT PROTEIN"/>
    <property type="match status" value="1"/>
</dbReference>
<dbReference type="Pfam" id="PF23609">
    <property type="entry name" value="Beta-prop_EIPR1"/>
    <property type="match status" value="1"/>
</dbReference>
<evidence type="ECO:0000256" key="8">
    <source>
        <dbReference type="ARBA" id="ARBA00032320"/>
    </source>
</evidence>
<dbReference type="PANTHER" id="PTHR14205:SF15">
    <property type="entry name" value="EARP AND GARP COMPLEX-INTERACTING PROTEIN 1"/>
    <property type="match status" value="1"/>
</dbReference>
<dbReference type="PROSITE" id="PS50294">
    <property type="entry name" value="WD_REPEATS_REGION"/>
    <property type="match status" value="1"/>
</dbReference>
<evidence type="ECO:0000313" key="15">
    <source>
        <dbReference type="Proteomes" id="UP000664940"/>
    </source>
</evidence>
<keyword evidence="3 11" id="KW-0853">WD repeat</keyword>
<dbReference type="Proteomes" id="UP000664940">
    <property type="component" value="Unassembled WGS sequence"/>
</dbReference>
<dbReference type="SUPFAM" id="SSF50978">
    <property type="entry name" value="WD40 repeat-like"/>
    <property type="match status" value="1"/>
</dbReference>
<feature type="domain" description="EIPR1-like beta-propeller" evidence="13">
    <location>
        <begin position="4"/>
        <end position="83"/>
    </location>
</feature>
<dbReference type="EMBL" id="JABVXQ010000006">
    <property type="protein sequence ID" value="KAF6103179.1"/>
    <property type="molecule type" value="Genomic_DNA"/>
</dbReference>
<dbReference type="GO" id="GO:0016567">
    <property type="term" value="P:protein ubiquitination"/>
    <property type="evidence" value="ECO:0007669"/>
    <property type="project" value="TreeGrafter"/>
</dbReference>
<feature type="repeat" description="WD" evidence="11">
    <location>
        <begin position="8"/>
        <end position="44"/>
    </location>
</feature>
<accession>A0A834A062</accession>
<sequence length="171" mass="19755">MSQIYCIENAHGQLVRDLDFNPNKQYYLASCGDDCKVKFWDTRSVSEPVRTLEEHSHWVWNVRYNHSHDQLVLTGSSDSRVILSNMVSISSEPFGHLVDDDDLSDQEERRPEDRSQEPPQDGAIATYEEHEDSVYAVDWSAADPWLFASLSYDGRLVINRVPRALKYHILL</sequence>
<dbReference type="InterPro" id="IPR019775">
    <property type="entry name" value="WD40_repeat_CS"/>
</dbReference>
<evidence type="ECO:0000256" key="9">
    <source>
        <dbReference type="ARBA" id="ARBA00045334"/>
    </source>
</evidence>
<feature type="region of interest" description="Disordered" evidence="12">
    <location>
        <begin position="93"/>
        <end position="122"/>
    </location>
</feature>
<feature type="compositionally biased region" description="Basic and acidic residues" evidence="12">
    <location>
        <begin position="106"/>
        <end position="116"/>
    </location>
</feature>
<protein>
    <recommendedName>
        <fullName evidence="2">EARP and GARP complex-interacting protein 1</fullName>
    </recommendedName>
    <alternativeName>
        <fullName evidence="5">Endosome-associated recycling protein-interacting protein</fullName>
    </alternativeName>
    <alternativeName>
        <fullName evidence="7">Golgi-associated retrograde protein-interacting protein</fullName>
    </alternativeName>
    <alternativeName>
        <fullName evidence="8">Tumor-suppressing STF cDNA 1 protein</fullName>
    </alternativeName>
    <alternativeName>
        <fullName evidence="6">Tumor-suppressing subchromosomal transferable fragment candidate gene 1 protein</fullName>
    </alternativeName>
</protein>
<evidence type="ECO:0000256" key="1">
    <source>
        <dbReference type="ARBA" id="ARBA00005672"/>
    </source>
</evidence>
<evidence type="ECO:0000256" key="10">
    <source>
        <dbReference type="ARBA" id="ARBA00046965"/>
    </source>
</evidence>
<keyword evidence="4" id="KW-0677">Repeat</keyword>
<comment type="function">
    <text evidence="9">Acts as a component of endosomal retrieval machinery that is involved in protein transport from early endosomes to either recycling endosomes or the trans-Golgi network. Mediates the recruitment of Golgi-associated retrograde protein (GARP) complex to the trans-Golgi network and controls early endosome-to-Golgi transport of internalized protein. Promotes the recycling of internalized transferrin receptor (TFRC) to the plasma membrane through interaction with endosome-associated recycling protein (EARP) complex. Controls proper insulin distribution and secretion, and retention of cargo in mature dense core vesicles. Required for the stability of the endosome-associated retrograde protein (EARP) complex subunits and for proper localization and association of EARP with membranes.</text>
</comment>
<evidence type="ECO:0000256" key="3">
    <source>
        <dbReference type="ARBA" id="ARBA00022574"/>
    </source>
</evidence>
<evidence type="ECO:0000256" key="4">
    <source>
        <dbReference type="ARBA" id="ARBA00022737"/>
    </source>
</evidence>
<comment type="subunit">
    <text evidence="10">Interacts with two multisubunit tethering complexes: EARP composed of VPS50, VPS51, VPS52 and VPS53 subunits and GARP complex composed of VPS51, VPS52, VPS53 and VPS54 subunits. Interacts with SNAP29.</text>
</comment>
<comment type="caution">
    <text evidence="14">The sequence shown here is derived from an EMBL/GenBank/DDBJ whole genome shotgun (WGS) entry which is preliminary data.</text>
</comment>
<name>A0A834A062_9CHIR</name>